<keyword evidence="2" id="KW-1185">Reference proteome</keyword>
<name>A0A1I7JIY3_9STRE</name>
<dbReference type="EMBL" id="FPBN01000014">
    <property type="protein sequence ID" value="SFU85127.1"/>
    <property type="molecule type" value="Genomic_DNA"/>
</dbReference>
<reference evidence="2" key="1">
    <citation type="submission" date="2016-10" db="EMBL/GenBank/DDBJ databases">
        <authorList>
            <person name="Varghese N."/>
            <person name="Submissions S."/>
        </authorList>
    </citation>
    <scope>NUCLEOTIDE SEQUENCE [LARGE SCALE GENOMIC DNA]</scope>
    <source>
        <strain evidence="2">LMG 15572</strain>
    </source>
</reference>
<accession>A0A1I7JIY3</accession>
<proteinExistence type="predicted"/>
<organism evidence="1 2">
    <name type="scientific">Streptococcus gallolyticus</name>
    <dbReference type="NCBI Taxonomy" id="315405"/>
    <lineage>
        <taxon>Bacteria</taxon>
        <taxon>Bacillati</taxon>
        <taxon>Bacillota</taxon>
        <taxon>Bacilli</taxon>
        <taxon>Lactobacillales</taxon>
        <taxon>Streptococcaceae</taxon>
        <taxon>Streptococcus</taxon>
    </lineage>
</organism>
<evidence type="ECO:0000313" key="1">
    <source>
        <dbReference type="EMBL" id="SFU85127.1"/>
    </source>
</evidence>
<dbReference type="RefSeq" id="WP_177178950.1">
    <property type="nucleotide sequence ID" value="NZ_FOLZ01000011.1"/>
</dbReference>
<sequence>MKLFSWIFSKKQKQEAIQPEPSFESHEVGAKRYDDFIRYMDRQAHWRIERGE</sequence>
<evidence type="ECO:0000313" key="2">
    <source>
        <dbReference type="Proteomes" id="UP000183629"/>
    </source>
</evidence>
<gene>
    <name evidence="1" type="ORF">SAMN05660328_1146</name>
</gene>
<protein>
    <submittedName>
        <fullName evidence="1">Uncharacterized protein</fullName>
    </submittedName>
</protein>
<dbReference type="AlphaFoldDB" id="A0A1I7JIY3"/>
<dbReference type="Proteomes" id="UP000183629">
    <property type="component" value="Unassembled WGS sequence"/>
</dbReference>